<sequence length="626" mass="70738">MSLESRLLHKRSPQRWSTVAALTYMQRRASGTYEFRKRLPETLAGKPVPPHMHDGFGDLINAKTGRFKRELVRSLQTKDLKEAKKRDHRAALQATKLFDEAIKALSPRDASNESPVLDLGELESEVFVELLGVDEAERLEGDDRRHLQTQEDRAKWPDLEPIPSNAQLGMSADHFHIYGELLPVFEKEFREAFARRDPKIVYPETNIALKRRGIYWSKASAEFQGAALVVLKAHVRAYEAKSKRQRGEIIPTPAISFERKEIGPKLSDALASWAGGGLAQNAKRPKANTITEAEQAVRYFKELHGDLRLGEITREKAREFRDAVAKVPSALPSELRKLPLPRLLERDLSGFKPRMATTVNKIMQVLGGIVSRAEREGFLDKVPNYVNPFGKAIRFSVDHHETARKHFDRSDLKAIFSSPVYSLGERPAGGGAEAGFWFPLVGLLSGMRLDEIAQLRIRDLRQDEDTKHWYFDINRTGGRSTKNASSIRHVPMHRELKRIGLLRYRQSLLKSGRKVDDPLWPAVEAQGQRTRSSAWSKWFGRYLRSTCGISDITKVFHSFRHTFKRMTRDAGLSEEMHDALTGHANSGSVGRAYGRGFSLGPLAKAMDQVAPPVDLSKLSWRGVDSD</sequence>
<dbReference type="CDD" id="cd01184">
    <property type="entry name" value="INT_C_like_1"/>
    <property type="match status" value="1"/>
</dbReference>
<evidence type="ECO:0000256" key="3">
    <source>
        <dbReference type="ARBA" id="ARBA00023125"/>
    </source>
</evidence>
<dbReference type="InterPro" id="IPR050090">
    <property type="entry name" value="Tyrosine_recombinase_XerCD"/>
</dbReference>
<dbReference type="GO" id="GO:0006310">
    <property type="term" value="P:DNA recombination"/>
    <property type="evidence" value="ECO:0007669"/>
    <property type="project" value="UniProtKB-KW"/>
</dbReference>
<dbReference type="Proteomes" id="UP000199184">
    <property type="component" value="Unassembled WGS sequence"/>
</dbReference>
<dbReference type="Gene3D" id="1.10.150.130">
    <property type="match status" value="1"/>
</dbReference>
<evidence type="ECO:0000256" key="5">
    <source>
        <dbReference type="SAM" id="MobiDB-lite"/>
    </source>
</evidence>
<evidence type="ECO:0000256" key="2">
    <source>
        <dbReference type="ARBA" id="ARBA00022908"/>
    </source>
</evidence>
<keyword evidence="3" id="KW-0238">DNA-binding</keyword>
<proteinExistence type="inferred from homology"/>
<keyword evidence="8" id="KW-1185">Reference proteome</keyword>
<evidence type="ECO:0000259" key="6">
    <source>
        <dbReference type="PROSITE" id="PS51898"/>
    </source>
</evidence>
<evidence type="ECO:0000256" key="1">
    <source>
        <dbReference type="ARBA" id="ARBA00008857"/>
    </source>
</evidence>
<dbReference type="PROSITE" id="PS51898">
    <property type="entry name" value="TYR_RECOMBINASE"/>
    <property type="match status" value="1"/>
</dbReference>
<feature type="region of interest" description="Disordered" evidence="5">
    <location>
        <begin position="141"/>
        <end position="161"/>
    </location>
</feature>
<dbReference type="InterPro" id="IPR010998">
    <property type="entry name" value="Integrase_recombinase_N"/>
</dbReference>
<evidence type="ECO:0000256" key="4">
    <source>
        <dbReference type="ARBA" id="ARBA00023172"/>
    </source>
</evidence>
<evidence type="ECO:0000313" key="8">
    <source>
        <dbReference type="Proteomes" id="UP000199184"/>
    </source>
</evidence>
<dbReference type="PANTHER" id="PTHR30349">
    <property type="entry name" value="PHAGE INTEGRASE-RELATED"/>
    <property type="match status" value="1"/>
</dbReference>
<feature type="compositionally biased region" description="Basic and acidic residues" evidence="5">
    <location>
        <begin position="141"/>
        <end position="158"/>
    </location>
</feature>
<reference evidence="8" key="1">
    <citation type="submission" date="2016-08" db="EMBL/GenBank/DDBJ databases">
        <authorList>
            <person name="Varghese N."/>
            <person name="Submissions Spin"/>
        </authorList>
    </citation>
    <scope>NUCLEOTIDE SEQUENCE [LARGE SCALE GENOMIC DNA]</scope>
    <source>
        <strain evidence="8">ERR11</strain>
    </source>
</reference>
<dbReference type="GO" id="GO:0003677">
    <property type="term" value="F:DNA binding"/>
    <property type="evidence" value="ECO:0007669"/>
    <property type="project" value="UniProtKB-KW"/>
</dbReference>
<dbReference type="GO" id="GO:0015074">
    <property type="term" value="P:DNA integration"/>
    <property type="evidence" value="ECO:0007669"/>
    <property type="project" value="UniProtKB-KW"/>
</dbReference>
<organism evidence="7 8">
    <name type="scientific">Bradyrhizobium shewense</name>
    <dbReference type="NCBI Taxonomy" id="1761772"/>
    <lineage>
        <taxon>Bacteria</taxon>
        <taxon>Pseudomonadati</taxon>
        <taxon>Pseudomonadota</taxon>
        <taxon>Alphaproteobacteria</taxon>
        <taxon>Hyphomicrobiales</taxon>
        <taxon>Nitrobacteraceae</taxon>
        <taxon>Bradyrhizobium</taxon>
    </lineage>
</organism>
<gene>
    <name evidence="7" type="ORF">GA0061098_10587</name>
</gene>
<feature type="domain" description="Tyr recombinase" evidence="6">
    <location>
        <begin position="402"/>
        <end position="607"/>
    </location>
</feature>
<accession>A0A1C3XU91</accession>
<keyword evidence="2" id="KW-0229">DNA integration</keyword>
<comment type="similarity">
    <text evidence="1">Belongs to the 'phage' integrase family.</text>
</comment>
<keyword evidence="4" id="KW-0233">DNA recombination</keyword>
<protein>
    <submittedName>
        <fullName evidence="7">Phage integrase family protein</fullName>
    </submittedName>
</protein>
<dbReference type="SUPFAM" id="SSF56349">
    <property type="entry name" value="DNA breaking-rejoining enzymes"/>
    <property type="match status" value="1"/>
</dbReference>
<dbReference type="InterPro" id="IPR013762">
    <property type="entry name" value="Integrase-like_cat_sf"/>
</dbReference>
<dbReference type="InterPro" id="IPR002104">
    <property type="entry name" value="Integrase_catalytic"/>
</dbReference>
<dbReference type="InterPro" id="IPR011010">
    <property type="entry name" value="DNA_brk_join_enz"/>
</dbReference>
<dbReference type="Gene3D" id="1.10.443.10">
    <property type="entry name" value="Intergrase catalytic core"/>
    <property type="match status" value="1"/>
</dbReference>
<evidence type="ECO:0000313" key="7">
    <source>
        <dbReference type="EMBL" id="SCB55877.1"/>
    </source>
</evidence>
<dbReference type="PANTHER" id="PTHR30349:SF41">
    <property type="entry name" value="INTEGRASE_RECOMBINASE PROTEIN MJ0367-RELATED"/>
    <property type="match status" value="1"/>
</dbReference>
<dbReference type="EMBL" id="FMAI01000058">
    <property type="protein sequence ID" value="SCB55877.1"/>
    <property type="molecule type" value="Genomic_DNA"/>
</dbReference>
<name>A0A1C3XU91_9BRAD</name>
<dbReference type="AlphaFoldDB" id="A0A1C3XU91"/>